<proteinExistence type="predicted"/>
<gene>
    <name evidence="1" type="ORF">Scep_021933</name>
</gene>
<sequence length="96" mass="10860">MMVVIGIRSLRSLSVLTRSIRSLLVLIALLDLSRLSLAHISHIGSLLVVCEIRSFSYISLFHQKFDISPQSTIHNDDIYGFGKLEEEDSEDENERA</sequence>
<dbReference type="AlphaFoldDB" id="A0AAP0I288"/>
<reference evidence="1 2" key="1">
    <citation type="submission" date="2024-01" db="EMBL/GenBank/DDBJ databases">
        <title>Genome assemblies of Stephania.</title>
        <authorList>
            <person name="Yang L."/>
        </authorList>
    </citation>
    <scope>NUCLEOTIDE SEQUENCE [LARGE SCALE GENOMIC DNA]</scope>
    <source>
        <strain evidence="1">JXDWG</strain>
        <tissue evidence="1">Leaf</tissue>
    </source>
</reference>
<comment type="caution">
    <text evidence="1">The sequence shown here is derived from an EMBL/GenBank/DDBJ whole genome shotgun (WGS) entry which is preliminary data.</text>
</comment>
<dbReference type="EMBL" id="JBBNAG010000009">
    <property type="protein sequence ID" value="KAK9105089.1"/>
    <property type="molecule type" value="Genomic_DNA"/>
</dbReference>
<evidence type="ECO:0000313" key="1">
    <source>
        <dbReference type="EMBL" id="KAK9105089.1"/>
    </source>
</evidence>
<evidence type="ECO:0000313" key="2">
    <source>
        <dbReference type="Proteomes" id="UP001419268"/>
    </source>
</evidence>
<protein>
    <submittedName>
        <fullName evidence="1">Uncharacterized protein</fullName>
    </submittedName>
</protein>
<dbReference type="Proteomes" id="UP001419268">
    <property type="component" value="Unassembled WGS sequence"/>
</dbReference>
<name>A0AAP0I288_9MAGN</name>
<accession>A0AAP0I288</accession>
<keyword evidence="2" id="KW-1185">Reference proteome</keyword>
<organism evidence="1 2">
    <name type="scientific">Stephania cephalantha</name>
    <dbReference type="NCBI Taxonomy" id="152367"/>
    <lineage>
        <taxon>Eukaryota</taxon>
        <taxon>Viridiplantae</taxon>
        <taxon>Streptophyta</taxon>
        <taxon>Embryophyta</taxon>
        <taxon>Tracheophyta</taxon>
        <taxon>Spermatophyta</taxon>
        <taxon>Magnoliopsida</taxon>
        <taxon>Ranunculales</taxon>
        <taxon>Menispermaceae</taxon>
        <taxon>Menispermoideae</taxon>
        <taxon>Cissampelideae</taxon>
        <taxon>Stephania</taxon>
    </lineage>
</organism>